<accession>A0A8T1SRA4</accession>
<gene>
    <name evidence="1" type="ORF">G0U57_001102</name>
</gene>
<dbReference type="OrthoDB" id="8934564at2759"/>
<evidence type="ECO:0000313" key="2">
    <source>
        <dbReference type="Proteomes" id="UP000765507"/>
    </source>
</evidence>
<dbReference type="PANTHER" id="PTHR45913">
    <property type="entry name" value="EPM2A-INTERACTING PROTEIN 1"/>
    <property type="match status" value="1"/>
</dbReference>
<reference evidence="1 2" key="1">
    <citation type="journal article" date="2020" name="G3 (Bethesda)">
        <title>Draft Genome of the Common Snapping Turtle, Chelydra serpentina, a Model for Phenotypic Plasticity in Reptiles.</title>
        <authorList>
            <person name="Das D."/>
            <person name="Singh S.K."/>
            <person name="Bierstedt J."/>
            <person name="Erickson A."/>
            <person name="Galli G.L.J."/>
            <person name="Crossley D.A. 2nd"/>
            <person name="Rhen T."/>
        </authorList>
    </citation>
    <scope>NUCLEOTIDE SEQUENCE [LARGE SCALE GENOMIC DNA]</scope>
    <source>
        <strain evidence="1">KW</strain>
    </source>
</reference>
<protein>
    <submittedName>
        <fullName evidence="1">GTF2I repeat domain containing 2B</fullName>
    </submittedName>
</protein>
<sequence length="108" mass="12744">MDSSYNDIPLHSNIWWLSRGKVLVRFANCFDAIKAFLSEKGQIYPELDDDKWLCKLMFLTDITAHLNKFNLCLRGAGQTVLDLYKTWKAFVVKLAVFSRDIRTWTFRY</sequence>
<organism evidence="1 2">
    <name type="scientific">Chelydra serpentina</name>
    <name type="common">Snapping turtle</name>
    <name type="synonym">Testudo serpentina</name>
    <dbReference type="NCBI Taxonomy" id="8475"/>
    <lineage>
        <taxon>Eukaryota</taxon>
        <taxon>Metazoa</taxon>
        <taxon>Chordata</taxon>
        <taxon>Craniata</taxon>
        <taxon>Vertebrata</taxon>
        <taxon>Euteleostomi</taxon>
        <taxon>Archelosauria</taxon>
        <taxon>Testudinata</taxon>
        <taxon>Testudines</taxon>
        <taxon>Cryptodira</taxon>
        <taxon>Durocryptodira</taxon>
        <taxon>Americhelydia</taxon>
        <taxon>Chelydroidea</taxon>
        <taxon>Chelydridae</taxon>
        <taxon>Chelydra</taxon>
    </lineage>
</organism>
<dbReference type="AlphaFoldDB" id="A0A8T1SRA4"/>
<evidence type="ECO:0000313" key="1">
    <source>
        <dbReference type="EMBL" id="KAG6931716.1"/>
    </source>
</evidence>
<dbReference type="Proteomes" id="UP000765507">
    <property type="component" value="Unassembled WGS sequence"/>
</dbReference>
<keyword evidence="2" id="KW-1185">Reference proteome</keyword>
<dbReference type="EMBL" id="JAHGAV010000115">
    <property type="protein sequence ID" value="KAG6931716.1"/>
    <property type="molecule type" value="Genomic_DNA"/>
</dbReference>
<feature type="non-terminal residue" evidence="1">
    <location>
        <position position="108"/>
    </location>
</feature>
<dbReference type="PANTHER" id="PTHR45913:SF10">
    <property type="entry name" value="DUF4371 DOMAIN-CONTAINING PROTEIN"/>
    <property type="match status" value="1"/>
</dbReference>
<proteinExistence type="predicted"/>
<name>A0A8T1SRA4_CHESE</name>
<comment type="caution">
    <text evidence="1">The sequence shown here is derived from an EMBL/GenBank/DDBJ whole genome shotgun (WGS) entry which is preliminary data.</text>
</comment>